<evidence type="ECO:0000256" key="4">
    <source>
        <dbReference type="ARBA" id="ARBA00024732"/>
    </source>
</evidence>
<feature type="binding site" evidence="5">
    <location>
        <begin position="201"/>
        <end position="203"/>
    </location>
    <ligand>
        <name>substrate</name>
    </ligand>
</feature>
<keyword evidence="3 5" id="KW-0012">Acyltransferase</keyword>
<feature type="domain" description="BPL/LPL catalytic" evidence="6">
    <location>
        <begin position="87"/>
        <end position="270"/>
    </location>
</feature>
<keyword evidence="5" id="KW-0963">Cytoplasm</keyword>
<comment type="similarity">
    <text evidence="5">Belongs to the LipB family.</text>
</comment>
<dbReference type="EMBL" id="BSPC01000096">
    <property type="protein sequence ID" value="GLS24252.1"/>
    <property type="molecule type" value="Genomic_DNA"/>
</dbReference>
<dbReference type="Proteomes" id="UP001156882">
    <property type="component" value="Unassembled WGS sequence"/>
</dbReference>
<dbReference type="InterPro" id="IPR000544">
    <property type="entry name" value="Octanoyltransferase"/>
</dbReference>
<comment type="caution">
    <text evidence="7">The sequence shown here is derived from an EMBL/GenBank/DDBJ whole genome shotgun (WGS) entry which is preliminary data.</text>
</comment>
<feature type="binding site" evidence="5">
    <location>
        <begin position="126"/>
        <end position="133"/>
    </location>
    <ligand>
        <name>substrate</name>
    </ligand>
</feature>
<dbReference type="Pfam" id="PF21948">
    <property type="entry name" value="LplA-B_cat"/>
    <property type="match status" value="1"/>
</dbReference>
<dbReference type="NCBIfam" id="NF010921">
    <property type="entry name" value="PRK14341.1"/>
    <property type="match status" value="1"/>
</dbReference>
<evidence type="ECO:0000256" key="2">
    <source>
        <dbReference type="ARBA" id="ARBA00022679"/>
    </source>
</evidence>
<feature type="binding site" evidence="5">
    <location>
        <begin position="214"/>
        <end position="216"/>
    </location>
    <ligand>
        <name>substrate</name>
    </ligand>
</feature>
<dbReference type="PROSITE" id="PS01313">
    <property type="entry name" value="LIPB"/>
    <property type="match status" value="1"/>
</dbReference>
<evidence type="ECO:0000256" key="5">
    <source>
        <dbReference type="HAMAP-Rule" id="MF_00013"/>
    </source>
</evidence>
<reference evidence="8" key="1">
    <citation type="journal article" date="2019" name="Int. J. Syst. Evol. Microbiol.">
        <title>The Global Catalogue of Microorganisms (GCM) 10K type strain sequencing project: providing services to taxonomists for standard genome sequencing and annotation.</title>
        <authorList>
            <consortium name="The Broad Institute Genomics Platform"/>
            <consortium name="The Broad Institute Genome Sequencing Center for Infectious Disease"/>
            <person name="Wu L."/>
            <person name="Ma J."/>
        </authorList>
    </citation>
    <scope>NUCLEOTIDE SEQUENCE [LARGE SCALE GENOMIC DNA]</scope>
    <source>
        <strain evidence="8">NBRC 101365</strain>
    </source>
</reference>
<gene>
    <name evidence="5 7" type="primary">lipB</name>
    <name evidence="7" type="ORF">GCM10007874_72730</name>
</gene>
<keyword evidence="8" id="KW-1185">Reference proteome</keyword>
<protein>
    <recommendedName>
        <fullName evidence="5">Octanoyltransferase</fullName>
        <ecNumber evidence="5">2.3.1.181</ecNumber>
    </recommendedName>
    <alternativeName>
        <fullName evidence="5">Lipoate-protein ligase B</fullName>
    </alternativeName>
    <alternativeName>
        <fullName evidence="5">Lipoyl/octanoyl transferase</fullName>
    </alternativeName>
    <alternativeName>
        <fullName evidence="5">Octanoyl-[acyl-carrier-protein]-protein N-octanoyltransferase</fullName>
    </alternativeName>
</protein>
<accession>A0ABQ6D140</accession>
<dbReference type="EC" id="2.3.1.181" evidence="5"/>
<dbReference type="PANTHER" id="PTHR10993">
    <property type="entry name" value="OCTANOYLTRANSFERASE"/>
    <property type="match status" value="1"/>
</dbReference>
<dbReference type="InterPro" id="IPR004143">
    <property type="entry name" value="BPL_LPL_catalytic"/>
</dbReference>
<comment type="function">
    <text evidence="4 5">Catalyzes the transfer of endogenously produced octanoic acid from octanoyl-acyl-carrier-protein onto the lipoyl domains of lipoate-dependent enzymes. Lipoyl-ACP can also act as a substrate although octanoyl-ACP is likely to be the physiological substrate.</text>
</comment>
<feature type="site" description="Lowers pKa of active site Cys" evidence="5">
    <location>
        <position position="198"/>
    </location>
</feature>
<dbReference type="Gene3D" id="3.30.930.10">
    <property type="entry name" value="Bira Bifunctional Protein, Domain 2"/>
    <property type="match status" value="1"/>
</dbReference>
<name>A0ABQ6D140_9HYPH</name>
<dbReference type="NCBIfam" id="TIGR00214">
    <property type="entry name" value="lipB"/>
    <property type="match status" value="1"/>
</dbReference>
<comment type="pathway">
    <text evidence="1 5">Protein modification; protein lipoylation via endogenous pathway; protein N(6)-(lipoyl)lysine from octanoyl-[acyl-carrier-protein]: step 1/2.</text>
</comment>
<comment type="miscellaneous">
    <text evidence="5">In the reaction, the free carboxyl group of octanoic acid is attached via an amide linkage to the epsilon-amino group of a specific lysine residue of lipoyl domains of lipoate-dependent enzymes.</text>
</comment>
<feature type="active site" description="Acyl-thioester intermediate" evidence="5">
    <location>
        <position position="232"/>
    </location>
</feature>
<dbReference type="PANTHER" id="PTHR10993:SF7">
    <property type="entry name" value="LIPOYLTRANSFERASE 2, MITOCHONDRIAL-RELATED"/>
    <property type="match status" value="1"/>
</dbReference>
<evidence type="ECO:0000313" key="7">
    <source>
        <dbReference type="EMBL" id="GLS24252.1"/>
    </source>
</evidence>
<comment type="subcellular location">
    <subcellularLocation>
        <location evidence="5">Cytoplasm</location>
    </subcellularLocation>
</comment>
<sequence length="274" mass="30219">MRRALHPIPLCIPETTLAEGPESTDIRAPCLPAPLDQSFVTSRNALDSIFLPLDDSPPVEWQILPGLLPYAETVAAMEERAAAIADGKAGECVWLLEHPALYTAGTSARREDLVAPHRFPVHESGRGGQYTYHGPGQRVAYVMLDLKRRKQDVRLLVAALEAWLIGTLWAFHVRGERRDDRVGVWVRRPERGDGAEDKIAAIGIRLRRWVSFHGIAINVEPNLEHFSGIVPCGVRDHGVTSLVDLGLPVTMEDVDLALRAAFEPIFGPALTRSP</sequence>
<keyword evidence="2 5" id="KW-0808">Transferase</keyword>
<evidence type="ECO:0000256" key="3">
    <source>
        <dbReference type="ARBA" id="ARBA00023315"/>
    </source>
</evidence>
<organism evidence="7 8">
    <name type="scientific">Labrys miyagiensis</name>
    <dbReference type="NCBI Taxonomy" id="346912"/>
    <lineage>
        <taxon>Bacteria</taxon>
        <taxon>Pseudomonadati</taxon>
        <taxon>Pseudomonadota</taxon>
        <taxon>Alphaproteobacteria</taxon>
        <taxon>Hyphomicrobiales</taxon>
        <taxon>Xanthobacteraceae</taxon>
        <taxon>Labrys</taxon>
    </lineage>
</organism>
<dbReference type="HAMAP" id="MF_00013">
    <property type="entry name" value="LipB"/>
    <property type="match status" value="1"/>
</dbReference>
<evidence type="ECO:0000256" key="1">
    <source>
        <dbReference type="ARBA" id="ARBA00004821"/>
    </source>
</evidence>
<dbReference type="InterPro" id="IPR045864">
    <property type="entry name" value="aa-tRNA-synth_II/BPL/LPL"/>
</dbReference>
<dbReference type="InterPro" id="IPR020605">
    <property type="entry name" value="Octanoyltransferase_CS"/>
</dbReference>
<evidence type="ECO:0000313" key="8">
    <source>
        <dbReference type="Proteomes" id="UP001156882"/>
    </source>
</evidence>
<evidence type="ECO:0000259" key="6">
    <source>
        <dbReference type="PROSITE" id="PS51733"/>
    </source>
</evidence>
<dbReference type="NCBIfam" id="NF010925">
    <property type="entry name" value="PRK14345.1"/>
    <property type="match status" value="1"/>
</dbReference>
<dbReference type="CDD" id="cd16444">
    <property type="entry name" value="LipB"/>
    <property type="match status" value="1"/>
</dbReference>
<comment type="catalytic activity">
    <reaction evidence="5">
        <text>octanoyl-[ACP] + L-lysyl-[protein] = N(6)-octanoyl-L-lysyl-[protein] + holo-[ACP] + H(+)</text>
        <dbReference type="Rhea" id="RHEA:17665"/>
        <dbReference type="Rhea" id="RHEA-COMP:9636"/>
        <dbReference type="Rhea" id="RHEA-COMP:9685"/>
        <dbReference type="Rhea" id="RHEA-COMP:9752"/>
        <dbReference type="Rhea" id="RHEA-COMP:9928"/>
        <dbReference type="ChEBI" id="CHEBI:15378"/>
        <dbReference type="ChEBI" id="CHEBI:29969"/>
        <dbReference type="ChEBI" id="CHEBI:64479"/>
        <dbReference type="ChEBI" id="CHEBI:78463"/>
        <dbReference type="ChEBI" id="CHEBI:78809"/>
        <dbReference type="EC" id="2.3.1.181"/>
    </reaction>
</comment>
<dbReference type="SUPFAM" id="SSF55681">
    <property type="entry name" value="Class II aaRS and biotin synthetases"/>
    <property type="match status" value="1"/>
</dbReference>
<dbReference type="PROSITE" id="PS51733">
    <property type="entry name" value="BPL_LPL_CATALYTIC"/>
    <property type="match status" value="1"/>
</dbReference>
<proteinExistence type="inferred from homology"/>